<gene>
    <name evidence="6" type="primary">lptC</name>
    <name evidence="6" type="ORF">I4X03_000990</name>
</gene>
<protein>
    <submittedName>
        <fullName evidence="6">LPS export ABC transporter periplasmic protein LptC</fullName>
    </submittedName>
</protein>
<reference evidence="6 7" key="1">
    <citation type="submission" date="2021-08" db="EMBL/GenBank/DDBJ databases">
        <title>Massilia sp. R798.</title>
        <authorList>
            <person name="Baek J.H."/>
            <person name="Jung H.S."/>
            <person name="Kim K.R."/>
            <person name="Jeon C.O."/>
        </authorList>
    </citation>
    <scope>NUCLEOTIDE SEQUENCE [LARGE SCALE GENOMIC DNA]</scope>
    <source>
        <strain evidence="6 7">R798</strain>
    </source>
</reference>
<dbReference type="RefSeq" id="WP_223464433.1">
    <property type="nucleotide sequence ID" value="NZ_JAFBIL020000001.1"/>
</dbReference>
<evidence type="ECO:0000313" key="6">
    <source>
        <dbReference type="EMBL" id="MBZ2205832.1"/>
    </source>
</evidence>
<dbReference type="EMBL" id="JAFBIL020000001">
    <property type="protein sequence ID" value="MBZ2205832.1"/>
    <property type="molecule type" value="Genomic_DNA"/>
</dbReference>
<sequence length="183" mass="20244">MMAAAFLAFGTFWMAQLMESDTGLGSDALKNEPDYIVEHFSVVRMSPSGQPRYIVSGDKLTHRPVDDTAEIEKPLVQSIGEGVAPTTISAKRARVDHGNTQVHLMGDVNIDRKATETSRPMRMRTQALTVYTEDDQMKTDQPVEIVSDGATMTGTGLFVDNTTRKVNVTSRVRIVYPPRPKTE</sequence>
<keyword evidence="1" id="KW-1003">Cell membrane</keyword>
<keyword evidence="7" id="KW-1185">Reference proteome</keyword>
<evidence type="ECO:0000256" key="4">
    <source>
        <dbReference type="ARBA" id="ARBA00022989"/>
    </source>
</evidence>
<keyword evidence="3" id="KW-0812">Transmembrane</keyword>
<dbReference type="NCBIfam" id="TIGR04409">
    <property type="entry name" value="LptC_YrbK"/>
    <property type="match status" value="1"/>
</dbReference>
<evidence type="ECO:0000256" key="3">
    <source>
        <dbReference type="ARBA" id="ARBA00022692"/>
    </source>
</evidence>
<accession>A0ABS7SJH8</accession>
<dbReference type="Proteomes" id="UP000809349">
    <property type="component" value="Unassembled WGS sequence"/>
</dbReference>
<keyword evidence="4" id="KW-1133">Transmembrane helix</keyword>
<dbReference type="InterPro" id="IPR010664">
    <property type="entry name" value="LipoPS_assembly_LptC-rel"/>
</dbReference>
<keyword evidence="5" id="KW-0472">Membrane</keyword>
<comment type="caution">
    <text evidence="6">The sequence shown here is derived from an EMBL/GenBank/DDBJ whole genome shotgun (WGS) entry which is preliminary data.</text>
</comment>
<dbReference type="InterPro" id="IPR026265">
    <property type="entry name" value="LptC"/>
</dbReference>
<evidence type="ECO:0000256" key="2">
    <source>
        <dbReference type="ARBA" id="ARBA00022519"/>
    </source>
</evidence>
<evidence type="ECO:0000256" key="5">
    <source>
        <dbReference type="ARBA" id="ARBA00023136"/>
    </source>
</evidence>
<evidence type="ECO:0000313" key="7">
    <source>
        <dbReference type="Proteomes" id="UP000809349"/>
    </source>
</evidence>
<dbReference type="InterPro" id="IPR052363">
    <property type="entry name" value="LPS_export_LptC"/>
</dbReference>
<keyword evidence="2" id="KW-0997">Cell inner membrane</keyword>
<dbReference type="Pfam" id="PF06835">
    <property type="entry name" value="LptC"/>
    <property type="match status" value="1"/>
</dbReference>
<name>A0ABS7SJH8_9BURK</name>
<dbReference type="PANTHER" id="PTHR37481:SF1">
    <property type="entry name" value="LIPOPOLYSACCHARIDE EXPORT SYSTEM PROTEIN LPTC"/>
    <property type="match status" value="1"/>
</dbReference>
<dbReference type="Gene3D" id="2.60.450.10">
    <property type="entry name" value="Lipopolysaccharide (LPS) transport protein A like domain"/>
    <property type="match status" value="1"/>
</dbReference>
<evidence type="ECO:0000256" key="1">
    <source>
        <dbReference type="ARBA" id="ARBA00022475"/>
    </source>
</evidence>
<organism evidence="6 7">
    <name type="scientific">Massilia soli</name>
    <dbReference type="NCBI Taxonomy" id="2792854"/>
    <lineage>
        <taxon>Bacteria</taxon>
        <taxon>Pseudomonadati</taxon>
        <taxon>Pseudomonadota</taxon>
        <taxon>Betaproteobacteria</taxon>
        <taxon>Burkholderiales</taxon>
        <taxon>Oxalobacteraceae</taxon>
        <taxon>Telluria group</taxon>
        <taxon>Massilia</taxon>
    </lineage>
</organism>
<proteinExistence type="predicted"/>
<dbReference type="PANTHER" id="PTHR37481">
    <property type="entry name" value="LIPOPOLYSACCHARIDE EXPORT SYSTEM PROTEIN LPTC"/>
    <property type="match status" value="1"/>
</dbReference>